<accession>F2CY58</accession>
<evidence type="ECO:0000256" key="1">
    <source>
        <dbReference type="SAM" id="MobiDB-lite"/>
    </source>
</evidence>
<reference evidence="2" key="1">
    <citation type="journal article" date="2011" name="Plant Physiol.">
        <title>Comprehensive sequence analysis of 24,783 barley full-length cDNAs derived from 12 clone libraries.</title>
        <authorList>
            <person name="Matsumoto T."/>
            <person name="Tanaka T."/>
            <person name="Sakai H."/>
            <person name="Amano N."/>
            <person name="Kanamori H."/>
            <person name="Kurita K."/>
            <person name="Kikuta A."/>
            <person name="Kamiya K."/>
            <person name="Yamamoto M."/>
            <person name="Ikawa H."/>
            <person name="Fujii N."/>
            <person name="Hori K."/>
            <person name="Itoh T."/>
            <person name="Sato K."/>
        </authorList>
    </citation>
    <scope>NUCLEOTIDE SEQUENCE</scope>
    <source>
        <tissue evidence="2">Shoot</tissue>
    </source>
</reference>
<sequence length="104" mass="11807">MFPSCPTTPYAMTETMPSSEFPHDPLQFRVRRYVTLSSSVYRAPWMAPSSADSLHRNRSLAIAREEQDESDRWNPPVGERVVAPGSASLRVHLPQRILKRGDLL</sequence>
<organism evidence="2">
    <name type="scientific">Hordeum vulgare subsp. vulgare</name>
    <name type="common">Domesticated barley</name>
    <dbReference type="NCBI Taxonomy" id="112509"/>
    <lineage>
        <taxon>Eukaryota</taxon>
        <taxon>Viridiplantae</taxon>
        <taxon>Streptophyta</taxon>
        <taxon>Embryophyta</taxon>
        <taxon>Tracheophyta</taxon>
        <taxon>Spermatophyta</taxon>
        <taxon>Magnoliopsida</taxon>
        <taxon>Liliopsida</taxon>
        <taxon>Poales</taxon>
        <taxon>Poaceae</taxon>
        <taxon>BOP clade</taxon>
        <taxon>Pooideae</taxon>
        <taxon>Triticodae</taxon>
        <taxon>Triticeae</taxon>
        <taxon>Hordeinae</taxon>
        <taxon>Hordeum</taxon>
    </lineage>
</organism>
<dbReference type="AlphaFoldDB" id="F2CY58"/>
<evidence type="ECO:0000313" key="2">
    <source>
        <dbReference type="EMBL" id="BAJ87779.1"/>
    </source>
</evidence>
<dbReference type="EMBL" id="AK356562">
    <property type="protein sequence ID" value="BAJ87779.1"/>
    <property type="molecule type" value="mRNA"/>
</dbReference>
<name>F2CY58_HORVV</name>
<feature type="region of interest" description="Disordered" evidence="1">
    <location>
        <begin position="1"/>
        <end position="21"/>
    </location>
</feature>
<proteinExistence type="evidence at transcript level"/>
<protein>
    <submittedName>
        <fullName evidence="2">Predicted protein</fullName>
    </submittedName>
</protein>